<dbReference type="Proteomes" id="UP000000485">
    <property type="component" value="Chromosome"/>
</dbReference>
<keyword evidence="5" id="KW-1185">Reference proteome</keyword>
<dbReference type="RefSeq" id="WP_013883516.1">
    <property type="nucleotide sequence ID" value="NC_015671.1"/>
</dbReference>
<keyword evidence="2" id="KW-0472">Membrane</keyword>
<dbReference type="AlphaFoldDB" id="F8A491"/>
<feature type="transmembrane region" description="Helical" evidence="2">
    <location>
        <begin position="108"/>
        <end position="125"/>
    </location>
</feature>
<dbReference type="eggNOG" id="ENOG5031U0Y">
    <property type="taxonomic scope" value="Bacteria"/>
</dbReference>
<dbReference type="EMBL" id="CP002665">
    <property type="protein sequence ID" value="AEI11997.1"/>
    <property type="molecule type" value="Genomic_DNA"/>
</dbReference>
<dbReference type="STRING" id="593907.Celgi_1478"/>
<organism evidence="4 5">
    <name type="scientific">Cellulomonas gilvus (strain ATCC 13127 / NRRL B-14078)</name>
    <name type="common">Cellvibrio gilvus</name>
    <dbReference type="NCBI Taxonomy" id="593907"/>
    <lineage>
        <taxon>Bacteria</taxon>
        <taxon>Bacillati</taxon>
        <taxon>Actinomycetota</taxon>
        <taxon>Actinomycetes</taxon>
        <taxon>Micrococcales</taxon>
        <taxon>Cellulomonadaceae</taxon>
        <taxon>Cellulomonas</taxon>
    </lineage>
</organism>
<proteinExistence type="predicted"/>
<dbReference type="InterPro" id="IPR025196">
    <property type="entry name" value="DUF4126"/>
</dbReference>
<feature type="transmembrane region" description="Helical" evidence="2">
    <location>
        <begin position="132"/>
        <end position="148"/>
    </location>
</feature>
<feature type="transmembrane region" description="Helical" evidence="2">
    <location>
        <begin position="154"/>
        <end position="181"/>
    </location>
</feature>
<protein>
    <recommendedName>
        <fullName evidence="3">DUF4126 domain-containing protein</fullName>
    </recommendedName>
</protein>
<evidence type="ECO:0000259" key="3">
    <source>
        <dbReference type="Pfam" id="PF13548"/>
    </source>
</evidence>
<dbReference type="Pfam" id="PF13548">
    <property type="entry name" value="DUF4126"/>
    <property type="match status" value="1"/>
</dbReference>
<feature type="domain" description="DUF4126" evidence="3">
    <location>
        <begin position="5"/>
        <end position="183"/>
    </location>
</feature>
<evidence type="ECO:0000313" key="4">
    <source>
        <dbReference type="EMBL" id="AEI11997.1"/>
    </source>
</evidence>
<evidence type="ECO:0000313" key="5">
    <source>
        <dbReference type="Proteomes" id="UP000000485"/>
    </source>
</evidence>
<accession>F8A491</accession>
<sequence>MLVALTGIGLSAAAGLNAYIPFLLVALLARLTDTVVLPDGLGWMSSWWAIGIGAVLLLADVVLDKIPAVDSVNDVVQGVLRPLTGGVVFAAGAAVAELESSAWVREHAWVTFVAGALVAGLVHAGKATARPVVNATTMGLGGPVVSTVEDGASVGLSLAAVFVPVLVLVLLAGLVVAFVVLRRRRRARRRSAGAAAGDATSGPVPPDASP</sequence>
<evidence type="ECO:0000256" key="2">
    <source>
        <dbReference type="SAM" id="Phobius"/>
    </source>
</evidence>
<keyword evidence="2" id="KW-1133">Transmembrane helix</keyword>
<gene>
    <name evidence="4" type="ordered locus">Celgi_1478</name>
</gene>
<feature type="region of interest" description="Disordered" evidence="1">
    <location>
        <begin position="191"/>
        <end position="210"/>
    </location>
</feature>
<dbReference type="OrthoDB" id="161516at2"/>
<feature type="transmembrane region" description="Helical" evidence="2">
    <location>
        <begin position="75"/>
        <end position="96"/>
    </location>
</feature>
<reference evidence="5" key="1">
    <citation type="submission" date="2011-04" db="EMBL/GenBank/DDBJ databases">
        <title>Complete sequence of Cellvibrio gilvus ATCC 13127.</title>
        <authorList>
            <person name="Lucas S."/>
            <person name="Han J."/>
            <person name="Lapidus A."/>
            <person name="Cheng J.-F."/>
            <person name="Goodwin L."/>
            <person name="Pitluck S."/>
            <person name="Peters L."/>
            <person name="Munk A."/>
            <person name="Detter J.C."/>
            <person name="Han C."/>
            <person name="Tapia R."/>
            <person name="Land M."/>
            <person name="Hauser L."/>
            <person name="Kyrpides N."/>
            <person name="Ivanova N."/>
            <person name="Ovchinnikova G."/>
            <person name="Pagani I."/>
            <person name="Mead D."/>
            <person name="Brumm P."/>
            <person name="Woyke T."/>
        </authorList>
    </citation>
    <scope>NUCLEOTIDE SEQUENCE [LARGE SCALE GENOMIC DNA]</scope>
    <source>
        <strain evidence="5">ATCC 13127 / NRRL B-14078</strain>
    </source>
</reference>
<keyword evidence="2" id="KW-0812">Transmembrane</keyword>
<dbReference type="HOGENOM" id="CLU_086377_1_0_11"/>
<feature type="transmembrane region" description="Helical" evidence="2">
    <location>
        <begin position="42"/>
        <end position="63"/>
    </location>
</feature>
<dbReference type="KEGG" id="cga:Celgi_1478"/>
<name>F8A491_CELGA</name>
<evidence type="ECO:0000256" key="1">
    <source>
        <dbReference type="SAM" id="MobiDB-lite"/>
    </source>
</evidence>